<evidence type="ECO:0000256" key="5">
    <source>
        <dbReference type="ARBA" id="ARBA00023125"/>
    </source>
</evidence>
<dbReference type="CDD" id="cd16321">
    <property type="entry name" value="MraZ_C"/>
    <property type="match status" value="1"/>
</dbReference>
<dbReference type="AlphaFoldDB" id="T1BNZ8"/>
<dbReference type="PANTHER" id="PTHR34701">
    <property type="entry name" value="TRANSCRIPTIONAL REGULATOR MRAZ"/>
    <property type="match status" value="1"/>
</dbReference>
<dbReference type="PROSITE" id="PS51740">
    <property type="entry name" value="SPOVT_ABRB"/>
    <property type="match status" value="2"/>
</dbReference>
<dbReference type="HAMAP" id="MF_01008">
    <property type="entry name" value="MraZ"/>
    <property type="match status" value="1"/>
</dbReference>
<keyword evidence="5" id="KW-0238">DNA-binding</keyword>
<dbReference type="EMBL" id="AUZY01002748">
    <property type="protein sequence ID" value="EQD71562.1"/>
    <property type="molecule type" value="Genomic_DNA"/>
</dbReference>
<gene>
    <name evidence="8" type="ORF">B1B_04396</name>
</gene>
<dbReference type="GO" id="GO:2000143">
    <property type="term" value="P:negative regulation of DNA-templated transcription initiation"/>
    <property type="evidence" value="ECO:0007669"/>
    <property type="project" value="TreeGrafter"/>
</dbReference>
<dbReference type="GO" id="GO:0000976">
    <property type="term" value="F:transcription cis-regulatory region binding"/>
    <property type="evidence" value="ECO:0007669"/>
    <property type="project" value="TreeGrafter"/>
</dbReference>
<evidence type="ECO:0000256" key="4">
    <source>
        <dbReference type="ARBA" id="ARBA00023015"/>
    </source>
</evidence>
<keyword evidence="3" id="KW-0677">Repeat</keyword>
<dbReference type="InterPro" id="IPR038619">
    <property type="entry name" value="MraZ_sf"/>
</dbReference>
<keyword evidence="2" id="KW-0963">Cytoplasm</keyword>
<comment type="caution">
    <text evidence="8">The sequence shown here is derived from an EMBL/GenBank/DDBJ whole genome shotgun (WGS) entry which is preliminary data.</text>
</comment>
<evidence type="ECO:0000256" key="6">
    <source>
        <dbReference type="ARBA" id="ARBA00023163"/>
    </source>
</evidence>
<reference evidence="8" key="1">
    <citation type="submission" date="2013-08" db="EMBL/GenBank/DDBJ databases">
        <authorList>
            <person name="Mendez C."/>
            <person name="Richter M."/>
            <person name="Ferrer M."/>
            <person name="Sanchez J."/>
        </authorList>
    </citation>
    <scope>NUCLEOTIDE SEQUENCE</scope>
</reference>
<evidence type="ECO:0000259" key="7">
    <source>
        <dbReference type="PROSITE" id="PS51740"/>
    </source>
</evidence>
<keyword evidence="4" id="KW-0805">Transcription regulation</keyword>
<dbReference type="InterPro" id="IPR035644">
    <property type="entry name" value="MraZ_C"/>
</dbReference>
<name>T1BNZ8_9ZZZZ</name>
<dbReference type="InterPro" id="IPR020603">
    <property type="entry name" value="MraZ_dom"/>
</dbReference>
<protein>
    <recommendedName>
        <fullName evidence="1">Transcriptional regulator MraZ</fullName>
    </recommendedName>
</protein>
<reference evidence="8" key="2">
    <citation type="journal article" date="2014" name="ISME J.">
        <title>Microbial stratification in low pH oxic and suboxic macroscopic growths along an acid mine drainage.</title>
        <authorList>
            <person name="Mendez-Garcia C."/>
            <person name="Mesa V."/>
            <person name="Sprenger R.R."/>
            <person name="Richter M."/>
            <person name="Diez M.S."/>
            <person name="Solano J."/>
            <person name="Bargiela R."/>
            <person name="Golyshina O.V."/>
            <person name="Manteca A."/>
            <person name="Ramos J.L."/>
            <person name="Gallego J.R."/>
            <person name="Llorente I."/>
            <person name="Martins Dos Santos V.A."/>
            <person name="Jensen O.N."/>
            <person name="Pelaez A.I."/>
            <person name="Sanchez J."/>
            <person name="Ferrer M."/>
        </authorList>
    </citation>
    <scope>NUCLEOTIDE SEQUENCE</scope>
</reference>
<evidence type="ECO:0000256" key="1">
    <source>
        <dbReference type="ARBA" id="ARBA00013860"/>
    </source>
</evidence>
<dbReference type="PANTHER" id="PTHR34701:SF1">
    <property type="entry name" value="TRANSCRIPTIONAL REGULATOR MRAZ"/>
    <property type="match status" value="1"/>
</dbReference>
<keyword evidence="6" id="KW-0804">Transcription</keyword>
<feature type="domain" description="SpoVT-AbrB" evidence="7">
    <location>
        <begin position="5"/>
        <end position="51"/>
    </location>
</feature>
<dbReference type="Gene3D" id="3.40.1550.20">
    <property type="entry name" value="Transcriptional regulator MraZ domain"/>
    <property type="match status" value="1"/>
</dbReference>
<sequence>MYRGVNQVALDGKGRLAVPTRYRRALSETCQGALVFTVDRDECLLLYPLPEWEQVEGQLSALPNLDRQTRRLQRLLLGHATEVVMDSHGRILVPPPLRAFARLDHRTVLIGQGNKFELWDESRWTENRSVWLAEGMPAGTDLPTELANLRL</sequence>
<dbReference type="NCBIfam" id="TIGR00242">
    <property type="entry name" value="division/cell wall cluster transcriptional repressor MraZ"/>
    <property type="match status" value="1"/>
</dbReference>
<proteinExistence type="inferred from homology"/>
<organism evidence="8">
    <name type="scientific">mine drainage metagenome</name>
    <dbReference type="NCBI Taxonomy" id="410659"/>
    <lineage>
        <taxon>unclassified sequences</taxon>
        <taxon>metagenomes</taxon>
        <taxon>ecological metagenomes</taxon>
    </lineage>
</organism>
<accession>T1BNZ8</accession>
<dbReference type="InterPro" id="IPR035642">
    <property type="entry name" value="MraZ_N"/>
</dbReference>
<dbReference type="InterPro" id="IPR037914">
    <property type="entry name" value="SpoVT-AbrB_sf"/>
</dbReference>
<evidence type="ECO:0000256" key="2">
    <source>
        <dbReference type="ARBA" id="ARBA00022490"/>
    </source>
</evidence>
<feature type="domain" description="SpoVT-AbrB" evidence="7">
    <location>
        <begin position="80"/>
        <end position="123"/>
    </location>
</feature>
<dbReference type="InterPro" id="IPR007159">
    <property type="entry name" value="SpoVT-AbrB_dom"/>
</dbReference>
<dbReference type="SUPFAM" id="SSF89447">
    <property type="entry name" value="AbrB/MazE/MraZ-like"/>
    <property type="match status" value="1"/>
</dbReference>
<dbReference type="InterPro" id="IPR003444">
    <property type="entry name" value="MraZ"/>
</dbReference>
<dbReference type="GO" id="GO:0003700">
    <property type="term" value="F:DNA-binding transcription factor activity"/>
    <property type="evidence" value="ECO:0007669"/>
    <property type="project" value="InterPro"/>
</dbReference>
<dbReference type="CDD" id="cd16320">
    <property type="entry name" value="MraZ_N"/>
    <property type="match status" value="1"/>
</dbReference>
<evidence type="ECO:0000313" key="8">
    <source>
        <dbReference type="EMBL" id="EQD71562.1"/>
    </source>
</evidence>
<dbReference type="Pfam" id="PF02381">
    <property type="entry name" value="MraZ"/>
    <property type="match status" value="2"/>
</dbReference>
<evidence type="ECO:0000256" key="3">
    <source>
        <dbReference type="ARBA" id="ARBA00022737"/>
    </source>
</evidence>